<keyword evidence="2" id="KW-1185">Reference proteome</keyword>
<dbReference type="EMBL" id="VUJU01001655">
    <property type="protein sequence ID" value="KAF0764356.1"/>
    <property type="molecule type" value="Genomic_DNA"/>
</dbReference>
<dbReference type="OrthoDB" id="6627458at2759"/>
<name>A0A6G0Z1W4_APHCR</name>
<accession>A0A6G0Z1W4</accession>
<reference evidence="1 2" key="1">
    <citation type="submission" date="2019-08" db="EMBL/GenBank/DDBJ databases">
        <title>Whole genome of Aphis craccivora.</title>
        <authorList>
            <person name="Voronova N.V."/>
            <person name="Shulinski R.S."/>
            <person name="Bandarenka Y.V."/>
            <person name="Zhorov D.G."/>
            <person name="Warner D."/>
        </authorList>
    </citation>
    <scope>NUCLEOTIDE SEQUENCE [LARGE SCALE GENOMIC DNA]</scope>
    <source>
        <strain evidence="1">180601</strain>
        <tissue evidence="1">Whole Body</tissue>
    </source>
</reference>
<dbReference type="Proteomes" id="UP000478052">
    <property type="component" value="Unassembled WGS sequence"/>
</dbReference>
<evidence type="ECO:0000313" key="1">
    <source>
        <dbReference type="EMBL" id="KAF0764356.1"/>
    </source>
</evidence>
<comment type="caution">
    <text evidence="1">The sequence shown here is derived from an EMBL/GenBank/DDBJ whole genome shotgun (WGS) entry which is preliminary data.</text>
</comment>
<evidence type="ECO:0000313" key="2">
    <source>
        <dbReference type="Proteomes" id="UP000478052"/>
    </source>
</evidence>
<dbReference type="AlphaFoldDB" id="A0A6G0Z1W4"/>
<proteinExistence type="predicted"/>
<sequence>MLTVACERSFSLLKCIKTRLRSTLSENKLEAFMLMATEKEVLYEIDNDEIIKLLKSKSTLLLNKLSY</sequence>
<evidence type="ECO:0008006" key="3">
    <source>
        <dbReference type="Google" id="ProtNLM"/>
    </source>
</evidence>
<organism evidence="1 2">
    <name type="scientific">Aphis craccivora</name>
    <name type="common">Cowpea aphid</name>
    <dbReference type="NCBI Taxonomy" id="307492"/>
    <lineage>
        <taxon>Eukaryota</taxon>
        <taxon>Metazoa</taxon>
        <taxon>Ecdysozoa</taxon>
        <taxon>Arthropoda</taxon>
        <taxon>Hexapoda</taxon>
        <taxon>Insecta</taxon>
        <taxon>Pterygota</taxon>
        <taxon>Neoptera</taxon>
        <taxon>Paraneoptera</taxon>
        <taxon>Hemiptera</taxon>
        <taxon>Sternorrhyncha</taxon>
        <taxon>Aphidomorpha</taxon>
        <taxon>Aphidoidea</taxon>
        <taxon>Aphididae</taxon>
        <taxon>Aphidini</taxon>
        <taxon>Aphis</taxon>
        <taxon>Aphis</taxon>
    </lineage>
</organism>
<protein>
    <recommendedName>
        <fullName evidence="3">Zinc finger MYM-type protein 1-like</fullName>
    </recommendedName>
</protein>
<gene>
    <name evidence="1" type="ORF">FWK35_00023613</name>
</gene>